<comment type="caution">
    <text evidence="2">The sequence shown here is derived from an EMBL/GenBank/DDBJ whole genome shotgun (WGS) entry which is preliminary data.</text>
</comment>
<dbReference type="AlphaFoldDB" id="A0A9N9PJW3"/>
<protein>
    <submittedName>
        <fullName evidence="2">20303_t:CDS:1</fullName>
    </submittedName>
</protein>
<dbReference type="EMBL" id="CAJVQA010059116">
    <property type="protein sequence ID" value="CAG8827517.1"/>
    <property type="molecule type" value="Genomic_DNA"/>
</dbReference>
<dbReference type="Proteomes" id="UP000789759">
    <property type="component" value="Unassembled WGS sequence"/>
</dbReference>
<dbReference type="OrthoDB" id="2473390at2759"/>
<evidence type="ECO:0000313" key="2">
    <source>
        <dbReference type="EMBL" id="CAG8827517.1"/>
    </source>
</evidence>
<evidence type="ECO:0000256" key="1">
    <source>
        <dbReference type="SAM" id="MobiDB-lite"/>
    </source>
</evidence>
<organism evidence="2 3">
    <name type="scientific">Cetraspora pellucida</name>
    <dbReference type="NCBI Taxonomy" id="1433469"/>
    <lineage>
        <taxon>Eukaryota</taxon>
        <taxon>Fungi</taxon>
        <taxon>Fungi incertae sedis</taxon>
        <taxon>Mucoromycota</taxon>
        <taxon>Glomeromycotina</taxon>
        <taxon>Glomeromycetes</taxon>
        <taxon>Diversisporales</taxon>
        <taxon>Gigasporaceae</taxon>
        <taxon>Cetraspora</taxon>
    </lineage>
</organism>
<feature type="region of interest" description="Disordered" evidence="1">
    <location>
        <begin position="1"/>
        <end position="30"/>
    </location>
</feature>
<name>A0A9N9PJW3_9GLOM</name>
<evidence type="ECO:0000313" key="3">
    <source>
        <dbReference type="Proteomes" id="UP000789759"/>
    </source>
</evidence>
<keyword evidence="3" id="KW-1185">Reference proteome</keyword>
<reference evidence="2" key="1">
    <citation type="submission" date="2021-06" db="EMBL/GenBank/DDBJ databases">
        <authorList>
            <person name="Kallberg Y."/>
            <person name="Tangrot J."/>
            <person name="Rosling A."/>
        </authorList>
    </citation>
    <scope>NUCLEOTIDE SEQUENCE</scope>
    <source>
        <strain evidence="2">FL966</strain>
    </source>
</reference>
<sequence length="208" mass="24430">MFGNQRIHTPANQANITDSTPTNEQSSPTLHLMTNNKAKQNDKQSKNAEEKVKWTDIEYQKFKNIKILKELIPYSLKEQEILLKKQVERNQQRNKLIGITCNGNWVDIVRTALATDSNLLQIFLEYKEPKGTYKNEQIKKYMMVQNSKPNYQEDDNIIQGNRKIGLKMILHTSMGLYLNDPLWNNGKRHWKINRILEEIYRADKIGIK</sequence>
<accession>A0A9N9PJW3</accession>
<proteinExistence type="predicted"/>
<gene>
    <name evidence="2" type="ORF">CPELLU_LOCUS20311</name>
</gene>